<feature type="domain" description="Histidine kinase" evidence="8">
    <location>
        <begin position="532"/>
        <end position="749"/>
    </location>
</feature>
<dbReference type="AlphaFoldDB" id="A0A0N7IFF1"/>
<dbReference type="CDD" id="cd00082">
    <property type="entry name" value="HisKA"/>
    <property type="match status" value="1"/>
</dbReference>
<organism evidence="9 10">
    <name type="scientific">Bacteroides cellulosilyticus</name>
    <dbReference type="NCBI Taxonomy" id="246787"/>
    <lineage>
        <taxon>Bacteria</taxon>
        <taxon>Pseudomonadati</taxon>
        <taxon>Bacteroidota</taxon>
        <taxon>Bacteroidia</taxon>
        <taxon>Bacteroidales</taxon>
        <taxon>Bacteroidaceae</taxon>
        <taxon>Bacteroides</taxon>
    </lineage>
</organism>
<dbReference type="Gene3D" id="3.30.565.10">
    <property type="entry name" value="Histidine kinase-like ATPase, C-terminal domain"/>
    <property type="match status" value="1"/>
</dbReference>
<evidence type="ECO:0000256" key="4">
    <source>
        <dbReference type="ARBA" id="ARBA00022679"/>
    </source>
</evidence>
<evidence type="ECO:0000313" key="9">
    <source>
        <dbReference type="EMBL" id="ALJ60027.1"/>
    </source>
</evidence>
<dbReference type="InterPro" id="IPR005467">
    <property type="entry name" value="His_kinase_dom"/>
</dbReference>
<dbReference type="PANTHER" id="PTHR43711">
    <property type="entry name" value="TWO-COMPONENT HISTIDINE KINASE"/>
    <property type="match status" value="1"/>
</dbReference>
<feature type="transmembrane region" description="Helical" evidence="7">
    <location>
        <begin position="6"/>
        <end position="29"/>
    </location>
</feature>
<evidence type="ECO:0000259" key="8">
    <source>
        <dbReference type="PROSITE" id="PS50109"/>
    </source>
</evidence>
<evidence type="ECO:0000256" key="5">
    <source>
        <dbReference type="ARBA" id="ARBA00022777"/>
    </source>
</evidence>
<dbReference type="Gene3D" id="1.10.287.130">
    <property type="match status" value="1"/>
</dbReference>
<dbReference type="EC" id="2.7.13.3" evidence="2"/>
<evidence type="ECO:0000256" key="1">
    <source>
        <dbReference type="ARBA" id="ARBA00000085"/>
    </source>
</evidence>
<gene>
    <name evidence="9" type="primary">srrB_2</name>
    <name evidence="9" type="ORF">BcellWH2_02788</name>
</gene>
<name>A0A0N7IFF1_9BACE</name>
<reference evidence="9 10" key="1">
    <citation type="journal article" date="2015" name="Science">
        <title>Genetic determinants of in vivo fitness and diet responsiveness in multiple human gut Bacteroides.</title>
        <authorList>
            <person name="Wu M."/>
            <person name="McNulty N.P."/>
            <person name="Rodionov D.A."/>
            <person name="Khoroshkin M.S."/>
            <person name="Griffin N.W."/>
            <person name="Cheng J."/>
            <person name="Latreille P."/>
            <person name="Kerstetter R.A."/>
            <person name="Terrapon N."/>
            <person name="Henrissat B."/>
            <person name="Osterman A.L."/>
            <person name="Gordon J.I."/>
        </authorList>
    </citation>
    <scope>NUCLEOTIDE SEQUENCE [LARGE SCALE GENOMIC DNA]</scope>
    <source>
        <strain evidence="9 10">WH2</strain>
    </source>
</reference>
<dbReference type="Pfam" id="PF02518">
    <property type="entry name" value="HATPase_c"/>
    <property type="match status" value="1"/>
</dbReference>
<dbReference type="InterPro" id="IPR003661">
    <property type="entry name" value="HisK_dim/P_dom"/>
</dbReference>
<accession>A0A0N7IFF1</accession>
<keyword evidence="5" id="KW-0418">Kinase</keyword>
<dbReference type="InterPro" id="IPR050736">
    <property type="entry name" value="Sensor_HK_Regulatory"/>
</dbReference>
<evidence type="ECO:0000256" key="2">
    <source>
        <dbReference type="ARBA" id="ARBA00012438"/>
    </source>
</evidence>
<evidence type="ECO:0000313" key="10">
    <source>
        <dbReference type="Proteomes" id="UP000061809"/>
    </source>
</evidence>
<keyword evidence="6" id="KW-0902">Two-component regulatory system</keyword>
<dbReference type="PATRIC" id="fig|246787.4.peg.2880"/>
<dbReference type="Pfam" id="PF00512">
    <property type="entry name" value="HisKA"/>
    <property type="match status" value="1"/>
</dbReference>
<keyword evidence="3" id="KW-0597">Phosphoprotein</keyword>
<evidence type="ECO:0000256" key="3">
    <source>
        <dbReference type="ARBA" id="ARBA00022553"/>
    </source>
</evidence>
<dbReference type="SMART" id="SM00388">
    <property type="entry name" value="HisKA"/>
    <property type="match status" value="1"/>
</dbReference>
<evidence type="ECO:0000256" key="7">
    <source>
        <dbReference type="SAM" id="Phobius"/>
    </source>
</evidence>
<keyword evidence="7" id="KW-1133">Transmembrane helix</keyword>
<keyword evidence="4 9" id="KW-0808">Transferase</keyword>
<evidence type="ECO:0000256" key="6">
    <source>
        <dbReference type="ARBA" id="ARBA00023012"/>
    </source>
</evidence>
<dbReference type="SUPFAM" id="SSF47384">
    <property type="entry name" value="Homodimeric domain of signal transducing histidine kinase"/>
    <property type="match status" value="1"/>
</dbReference>
<dbReference type="Proteomes" id="UP000061809">
    <property type="component" value="Chromosome"/>
</dbReference>
<feature type="transmembrane region" description="Helical" evidence="7">
    <location>
        <begin position="491"/>
        <end position="515"/>
    </location>
</feature>
<feature type="transmembrane region" description="Helical" evidence="7">
    <location>
        <begin position="284"/>
        <end position="304"/>
    </location>
</feature>
<dbReference type="PROSITE" id="PS50109">
    <property type="entry name" value="HIS_KIN"/>
    <property type="match status" value="1"/>
</dbReference>
<protein>
    <recommendedName>
        <fullName evidence="2">histidine kinase</fullName>
        <ecNumber evidence="2">2.7.13.3</ecNumber>
    </recommendedName>
</protein>
<keyword evidence="7" id="KW-0812">Transmembrane</keyword>
<dbReference type="SMART" id="SM00387">
    <property type="entry name" value="HATPase_c"/>
    <property type="match status" value="1"/>
</dbReference>
<dbReference type="CDD" id="cd00075">
    <property type="entry name" value="HATPase"/>
    <property type="match status" value="1"/>
</dbReference>
<dbReference type="RefSeq" id="WP_029426330.1">
    <property type="nucleotide sequence ID" value="NZ_CP012801.1"/>
</dbReference>
<dbReference type="GO" id="GO:0000155">
    <property type="term" value="F:phosphorelay sensor kinase activity"/>
    <property type="evidence" value="ECO:0007669"/>
    <property type="project" value="InterPro"/>
</dbReference>
<dbReference type="PANTHER" id="PTHR43711:SF26">
    <property type="entry name" value="SENSOR HISTIDINE KINASE RCSC"/>
    <property type="match status" value="1"/>
</dbReference>
<proteinExistence type="predicted"/>
<dbReference type="InterPro" id="IPR036890">
    <property type="entry name" value="HATPase_C_sf"/>
</dbReference>
<dbReference type="PRINTS" id="PR00344">
    <property type="entry name" value="BCTRLSENSOR"/>
</dbReference>
<comment type="catalytic activity">
    <reaction evidence="1">
        <text>ATP + protein L-histidine = ADP + protein N-phospho-L-histidine.</text>
        <dbReference type="EC" id="2.7.13.3"/>
    </reaction>
</comment>
<dbReference type="InterPro" id="IPR004358">
    <property type="entry name" value="Sig_transdc_His_kin-like_C"/>
</dbReference>
<dbReference type="InterPro" id="IPR036097">
    <property type="entry name" value="HisK_dim/P_sf"/>
</dbReference>
<dbReference type="EMBL" id="CP012801">
    <property type="protein sequence ID" value="ALJ60027.1"/>
    <property type="molecule type" value="Genomic_DNA"/>
</dbReference>
<dbReference type="SUPFAM" id="SSF55874">
    <property type="entry name" value="ATPase domain of HSP90 chaperone/DNA topoisomerase II/histidine kinase"/>
    <property type="match status" value="1"/>
</dbReference>
<keyword evidence="7" id="KW-0472">Membrane</keyword>
<dbReference type="InterPro" id="IPR003594">
    <property type="entry name" value="HATPase_dom"/>
</dbReference>
<feature type="transmembrane region" description="Helical" evidence="7">
    <location>
        <begin position="183"/>
        <end position="205"/>
    </location>
</feature>
<sequence length="749" mass="85737">MKARSVIHISIIGLLFIVLIQLGGMIYAYKAQMKETEQSVNICFWMAFTETVDDMVNNLPYPDGTRINMIHYPERLNLNRAEFNNRGMQQTAQVLRKVYKLGEFPLDKLDSILHKKLEYTSIGGDVAIELFDVNTGEILKRTNSRLHTSIVSITSEKAFTYKDKGEAVRAIVVFPFADIMRNVVILFAVTLLLLSVTVYVLVLQIKSIVRQQHNLQEQQQNFYVLAEQMRLPVGEIVSEMPLEKWDFIEEKSSVLLGMTEETLSKAKAEALYESGHKRISLRTLSIVSITGIFLLLAIWSGYLYQISYKRMEFKVQDNFEKMFYEETYYNRYLMYWSVYKDNKVATKVTGNTPYVDRFLKNVRNNYLEKGYHLRMAGIVVYHIYNKYDVNPQLHAAYTMQDSINNNAPSPIAFSMQFADSAFALKLCDSGISVPIGIQKLKYPSKELLAHTGNAHVGIMDMTTRLLPLDKDSTECVRGIVHSPQGHIIASIWYMLLPLGITFLFICICVGIQIHIGHLQRRLKQFQKDFTYSMIHDMKSPLNSIMMGAHILMSGKLASKPEKIEKYKQLMHDECEHLLALSGRVLMLTQIERGELELHKEIIPLAPLLKDITEKYLLKATKEVRFMLKCEETCSVYADIFCLREILGNLIDNAIKYSKDEVEIILSCEEVAGSTLIKVRDNGIGIPLKEQWKIFNKFERLSANNRKSGISGFGLGLSYVLQVMKAHDGMVSVESVEGSYSEFTMRFPLN</sequence>
<dbReference type="KEGG" id="bcel:BcellWH2_02788"/>